<keyword evidence="7" id="KW-1185">Reference proteome</keyword>
<comment type="cofactor">
    <cofactor evidence="1">
        <name>Mg(2+)</name>
        <dbReference type="ChEBI" id="CHEBI:18420"/>
    </cofactor>
</comment>
<evidence type="ECO:0000259" key="5">
    <source>
        <dbReference type="Pfam" id="PF03936"/>
    </source>
</evidence>
<evidence type="ECO:0000256" key="1">
    <source>
        <dbReference type="ARBA" id="ARBA00001946"/>
    </source>
</evidence>
<name>A0AAW2DJK6_9ROSI</name>
<dbReference type="Gene3D" id="1.10.600.10">
    <property type="entry name" value="Farnesyl Diphosphate Synthase"/>
    <property type="match status" value="2"/>
</dbReference>
<proteinExistence type="predicted"/>
<keyword evidence="3" id="KW-0460">Magnesium</keyword>
<gene>
    <name evidence="6" type="ORF">SO802_011002</name>
</gene>
<dbReference type="Pfam" id="PF03936">
    <property type="entry name" value="Terpene_synth_C"/>
    <property type="match status" value="1"/>
</dbReference>
<reference evidence="6 7" key="1">
    <citation type="submission" date="2024-01" db="EMBL/GenBank/DDBJ databases">
        <title>A telomere-to-telomere, gap-free genome of sweet tea (Lithocarpus litseifolius).</title>
        <authorList>
            <person name="Zhou J."/>
        </authorList>
    </citation>
    <scope>NUCLEOTIDE SEQUENCE [LARGE SCALE GENOMIC DNA]</scope>
    <source>
        <strain evidence="6">Zhou-2022a</strain>
        <tissue evidence="6">Leaf</tissue>
    </source>
</reference>
<dbReference type="Proteomes" id="UP001459277">
    <property type="component" value="Unassembled WGS sequence"/>
</dbReference>
<dbReference type="GO" id="GO:0009686">
    <property type="term" value="P:gibberellin biosynthetic process"/>
    <property type="evidence" value="ECO:0007669"/>
    <property type="project" value="TreeGrafter"/>
</dbReference>
<comment type="caution">
    <text evidence="6">The sequence shown here is derived from an EMBL/GenBank/DDBJ whole genome shotgun (WGS) entry which is preliminary data.</text>
</comment>
<evidence type="ECO:0000256" key="3">
    <source>
        <dbReference type="ARBA" id="ARBA00022842"/>
    </source>
</evidence>
<feature type="domain" description="Terpene synthase metal-binding" evidence="5">
    <location>
        <begin position="5"/>
        <end position="90"/>
    </location>
</feature>
<dbReference type="EMBL" id="JAZDWU010000003">
    <property type="protein sequence ID" value="KAL0009500.1"/>
    <property type="molecule type" value="Genomic_DNA"/>
</dbReference>
<evidence type="ECO:0000313" key="6">
    <source>
        <dbReference type="EMBL" id="KAL0009500.1"/>
    </source>
</evidence>
<dbReference type="PANTHER" id="PTHR31739">
    <property type="entry name" value="ENT-COPALYL DIPHOSPHATE SYNTHASE, CHLOROPLASTIC"/>
    <property type="match status" value="1"/>
</dbReference>
<protein>
    <recommendedName>
        <fullName evidence="5">Terpene synthase metal-binding domain-containing protein</fullName>
    </recommendedName>
</protein>
<evidence type="ECO:0000256" key="4">
    <source>
        <dbReference type="ARBA" id="ARBA00023239"/>
    </source>
</evidence>
<dbReference type="PANTHER" id="PTHR31739:SF3">
    <property type="entry name" value="ENT-KAUR-16-ENE SYNTHASE, CHLOROPLASTIC"/>
    <property type="match status" value="1"/>
</dbReference>
<keyword evidence="2" id="KW-0479">Metal-binding</keyword>
<keyword evidence="4" id="KW-0456">Lyase</keyword>
<dbReference type="InterPro" id="IPR050148">
    <property type="entry name" value="Terpene_synthase-like"/>
</dbReference>
<dbReference type="GO" id="GO:0000287">
    <property type="term" value="F:magnesium ion binding"/>
    <property type="evidence" value="ECO:0007669"/>
    <property type="project" value="InterPro"/>
</dbReference>
<dbReference type="InterPro" id="IPR008949">
    <property type="entry name" value="Isoprenoid_synthase_dom_sf"/>
</dbReference>
<evidence type="ECO:0000313" key="7">
    <source>
        <dbReference type="Proteomes" id="UP001459277"/>
    </source>
</evidence>
<accession>A0AAW2DJK6</accession>
<dbReference type="GO" id="GO:0009507">
    <property type="term" value="C:chloroplast"/>
    <property type="evidence" value="ECO:0007669"/>
    <property type="project" value="TreeGrafter"/>
</dbReference>
<organism evidence="6 7">
    <name type="scientific">Lithocarpus litseifolius</name>
    <dbReference type="NCBI Taxonomy" id="425828"/>
    <lineage>
        <taxon>Eukaryota</taxon>
        <taxon>Viridiplantae</taxon>
        <taxon>Streptophyta</taxon>
        <taxon>Embryophyta</taxon>
        <taxon>Tracheophyta</taxon>
        <taxon>Spermatophyta</taxon>
        <taxon>Magnoliopsida</taxon>
        <taxon>eudicotyledons</taxon>
        <taxon>Gunneridae</taxon>
        <taxon>Pentapetalae</taxon>
        <taxon>rosids</taxon>
        <taxon>fabids</taxon>
        <taxon>Fagales</taxon>
        <taxon>Fagaceae</taxon>
        <taxon>Lithocarpus</taxon>
    </lineage>
</organism>
<sequence>MMLLELNHRWDVNVRTDCCSENVEIIFSALHSTICDIGDKAFTWQGRNVTSHIIELWLDSLKSMMMEAEWSRDKYIPTMDEYMKNGCRQSEQGKLNAVTLRMIHGGGVISEEEDIKELKSIIGSKRRELLILVLQEKSSVVPRACEDLFWIMTKVLHLFYMNDNGFTLHEMINAL</sequence>
<dbReference type="InterPro" id="IPR005630">
    <property type="entry name" value="Terpene_synthase_metal-bd"/>
</dbReference>
<dbReference type="AlphaFoldDB" id="A0AAW2DJK6"/>
<dbReference type="GO" id="GO:0010333">
    <property type="term" value="F:terpene synthase activity"/>
    <property type="evidence" value="ECO:0007669"/>
    <property type="project" value="InterPro"/>
</dbReference>
<dbReference type="SUPFAM" id="SSF48576">
    <property type="entry name" value="Terpenoid synthases"/>
    <property type="match status" value="1"/>
</dbReference>
<evidence type="ECO:0000256" key="2">
    <source>
        <dbReference type="ARBA" id="ARBA00022723"/>
    </source>
</evidence>